<dbReference type="AlphaFoldDB" id="A0A4Z2HMW4"/>
<comment type="caution">
    <text evidence="1">The sequence shown here is derived from an EMBL/GenBank/DDBJ whole genome shotgun (WGS) entry which is preliminary data.</text>
</comment>
<proteinExistence type="predicted"/>
<evidence type="ECO:0000313" key="1">
    <source>
        <dbReference type="EMBL" id="TNN66881.1"/>
    </source>
</evidence>
<accession>A0A4Z2HMW4</accession>
<dbReference type="Proteomes" id="UP000314294">
    <property type="component" value="Unassembled WGS sequence"/>
</dbReference>
<name>A0A4Z2HMW4_9TELE</name>
<protein>
    <submittedName>
        <fullName evidence="1">Uncharacterized protein</fullName>
    </submittedName>
</protein>
<sequence length="122" mass="14070">MCAIAVTESDADQSGQTRAHLLANEEVDHRLWAGFEVIRAQLHQSVWGRRQGTSSREILCGARLYFSADTALWEQVRLMGDEGQRDHGDKWIQVKRSQQFVARIKREFAQLEFIRVLCMIPI</sequence>
<organism evidence="1 2">
    <name type="scientific">Liparis tanakae</name>
    <name type="common">Tanaka's snailfish</name>
    <dbReference type="NCBI Taxonomy" id="230148"/>
    <lineage>
        <taxon>Eukaryota</taxon>
        <taxon>Metazoa</taxon>
        <taxon>Chordata</taxon>
        <taxon>Craniata</taxon>
        <taxon>Vertebrata</taxon>
        <taxon>Euteleostomi</taxon>
        <taxon>Actinopterygii</taxon>
        <taxon>Neopterygii</taxon>
        <taxon>Teleostei</taxon>
        <taxon>Neoteleostei</taxon>
        <taxon>Acanthomorphata</taxon>
        <taxon>Eupercaria</taxon>
        <taxon>Perciformes</taxon>
        <taxon>Cottioidei</taxon>
        <taxon>Cottales</taxon>
        <taxon>Liparidae</taxon>
        <taxon>Liparis</taxon>
    </lineage>
</organism>
<evidence type="ECO:0000313" key="2">
    <source>
        <dbReference type="Proteomes" id="UP000314294"/>
    </source>
</evidence>
<keyword evidence="2" id="KW-1185">Reference proteome</keyword>
<reference evidence="1 2" key="1">
    <citation type="submission" date="2019-03" db="EMBL/GenBank/DDBJ databases">
        <title>First draft genome of Liparis tanakae, snailfish: a comprehensive survey of snailfish specific genes.</title>
        <authorList>
            <person name="Kim W."/>
            <person name="Song I."/>
            <person name="Jeong J.-H."/>
            <person name="Kim D."/>
            <person name="Kim S."/>
            <person name="Ryu S."/>
            <person name="Song J.Y."/>
            <person name="Lee S.K."/>
        </authorList>
    </citation>
    <scope>NUCLEOTIDE SEQUENCE [LARGE SCALE GENOMIC DNA]</scope>
    <source>
        <tissue evidence="1">Muscle</tissue>
    </source>
</reference>
<gene>
    <name evidence="1" type="ORF">EYF80_022950</name>
</gene>
<dbReference type="EMBL" id="SRLO01000213">
    <property type="protein sequence ID" value="TNN66881.1"/>
    <property type="molecule type" value="Genomic_DNA"/>
</dbReference>